<evidence type="ECO:0000256" key="6">
    <source>
        <dbReference type="ARBA" id="ARBA00022884"/>
    </source>
</evidence>
<evidence type="ECO:0000313" key="12">
    <source>
        <dbReference type="EMBL" id="KYG61717.1"/>
    </source>
</evidence>
<feature type="binding site" evidence="10">
    <location>
        <position position="182"/>
    </location>
    <ligand>
        <name>S-adenosyl-L-methionine</name>
        <dbReference type="ChEBI" id="CHEBI:59789"/>
    </ligand>
</feature>
<dbReference type="CDD" id="cd02440">
    <property type="entry name" value="AdoMet_MTases"/>
    <property type="match status" value="1"/>
</dbReference>
<dbReference type="PANTHER" id="PTHR22808">
    <property type="entry name" value="NCL1 YEAST -RELATED NOL1/NOP2/FMU SUN DOMAIN-CONTAINING"/>
    <property type="match status" value="1"/>
</dbReference>
<evidence type="ECO:0000256" key="5">
    <source>
        <dbReference type="ARBA" id="ARBA00022691"/>
    </source>
</evidence>
<feature type="binding site" evidence="10">
    <location>
        <position position="164"/>
    </location>
    <ligand>
        <name>S-adenosyl-L-methionine</name>
        <dbReference type="ChEBI" id="CHEBI:59789"/>
    </ligand>
</feature>
<dbReference type="OrthoDB" id="5292653at2"/>
<sequence>MSESHPFYLYFQKIYGERWPALFTALSKPEQQVARENILSPVPAGALRKWQSLPVKPELSGCYWLSPGSGFSPERNEDELLDVYVMDPASVMVARALDVQPGDRILDMCAAPGGKSLVMIEALREDGEIFCNDLSPERRERLKKVIQQYVPRNIRDRVWVTGKDGVQFGLKEPGSFDRVLLDAPCSGERHILENTTAQEEWSPRRTEHLASRQYSLLAGALLATKVGGRIVYSTCSISPAENDDVIRKLLKKKKSAVRLLEAPLGVGGERTEFGVAYMPDTCGFGPLYFSVIEKVEE</sequence>
<dbReference type="PANTHER" id="PTHR22808:SF3">
    <property type="entry name" value="5-METHYLCYTOSINE RRNA METHYLTRANSFERASE NSUN4"/>
    <property type="match status" value="1"/>
</dbReference>
<evidence type="ECO:0000256" key="7">
    <source>
        <dbReference type="ARBA" id="ARBA00022946"/>
    </source>
</evidence>
<evidence type="ECO:0000256" key="1">
    <source>
        <dbReference type="ARBA" id="ARBA00007494"/>
    </source>
</evidence>
<evidence type="ECO:0000256" key="2">
    <source>
        <dbReference type="ARBA" id="ARBA00022552"/>
    </source>
</evidence>
<evidence type="ECO:0000313" key="13">
    <source>
        <dbReference type="Proteomes" id="UP000075320"/>
    </source>
</evidence>
<comment type="similarity">
    <text evidence="1 10">Belongs to the class I-like SAM-binding methyltransferase superfamily. RsmB/NOP family.</text>
</comment>
<evidence type="ECO:0000256" key="8">
    <source>
        <dbReference type="ARBA" id="ARBA00042050"/>
    </source>
</evidence>
<dbReference type="AlphaFoldDB" id="A0A150WF22"/>
<keyword evidence="5 10" id="KW-0949">S-adenosyl-L-methionine</keyword>
<keyword evidence="3 10" id="KW-0489">Methyltransferase</keyword>
<evidence type="ECO:0000256" key="10">
    <source>
        <dbReference type="PROSITE-ProRule" id="PRU01023"/>
    </source>
</evidence>
<feature type="binding site" evidence="10">
    <location>
        <position position="133"/>
    </location>
    <ligand>
        <name>S-adenosyl-L-methionine</name>
        <dbReference type="ChEBI" id="CHEBI:59789"/>
    </ligand>
</feature>
<keyword evidence="6 10" id="KW-0694">RNA-binding</keyword>
<dbReference type="InterPro" id="IPR001678">
    <property type="entry name" value="MeTrfase_RsmB-F_NOP2_dom"/>
</dbReference>
<keyword evidence="13" id="KW-1185">Reference proteome</keyword>
<dbReference type="PROSITE" id="PS51686">
    <property type="entry name" value="SAM_MT_RSMB_NOP"/>
    <property type="match status" value="1"/>
</dbReference>
<dbReference type="PRINTS" id="PR02008">
    <property type="entry name" value="RCMTFAMILY"/>
</dbReference>
<evidence type="ECO:0000259" key="11">
    <source>
        <dbReference type="PROSITE" id="PS51686"/>
    </source>
</evidence>
<gene>
    <name evidence="12" type="ORF">AZI86_17465</name>
</gene>
<dbReference type="SUPFAM" id="SSF53335">
    <property type="entry name" value="S-adenosyl-L-methionine-dependent methyltransferases"/>
    <property type="match status" value="1"/>
</dbReference>
<dbReference type="InterPro" id="IPR049560">
    <property type="entry name" value="MeTrfase_RsmB-F_NOP2_cat"/>
</dbReference>
<evidence type="ECO:0000256" key="4">
    <source>
        <dbReference type="ARBA" id="ARBA00022679"/>
    </source>
</evidence>
<keyword evidence="7" id="KW-0809">Transit peptide</keyword>
<dbReference type="GO" id="GO:0031167">
    <property type="term" value="P:rRNA methylation"/>
    <property type="evidence" value="ECO:0007669"/>
    <property type="project" value="TreeGrafter"/>
</dbReference>
<dbReference type="InterPro" id="IPR029063">
    <property type="entry name" value="SAM-dependent_MTases_sf"/>
</dbReference>
<keyword evidence="4 10" id="KW-0808">Transferase</keyword>
<dbReference type="InterPro" id="IPR023267">
    <property type="entry name" value="RCMT"/>
</dbReference>
<dbReference type="Gene3D" id="3.40.50.150">
    <property type="entry name" value="Vaccinia Virus protein VP39"/>
    <property type="match status" value="1"/>
</dbReference>
<dbReference type="InterPro" id="IPR018314">
    <property type="entry name" value="RsmB/NOL1/NOP2-like_CS"/>
</dbReference>
<organism evidence="12 13">
    <name type="scientific">Bdellovibrio bacteriovorus</name>
    <dbReference type="NCBI Taxonomy" id="959"/>
    <lineage>
        <taxon>Bacteria</taxon>
        <taxon>Pseudomonadati</taxon>
        <taxon>Bdellovibrionota</taxon>
        <taxon>Bdellovibrionia</taxon>
        <taxon>Bdellovibrionales</taxon>
        <taxon>Pseudobdellovibrionaceae</taxon>
        <taxon>Bdellovibrio</taxon>
    </lineage>
</organism>
<feature type="domain" description="SAM-dependent MTase RsmB/NOP-type" evidence="11">
    <location>
        <begin position="14"/>
        <end position="295"/>
    </location>
</feature>
<reference evidence="12 13" key="1">
    <citation type="submission" date="2016-03" db="EMBL/GenBank/DDBJ databases">
        <authorList>
            <person name="Ploux O."/>
        </authorList>
    </citation>
    <scope>NUCLEOTIDE SEQUENCE [LARGE SCALE GENOMIC DNA]</scope>
    <source>
        <strain evidence="12 13">R0</strain>
    </source>
</reference>
<feature type="binding site" evidence="10">
    <location>
        <begin position="109"/>
        <end position="115"/>
    </location>
    <ligand>
        <name>S-adenosyl-L-methionine</name>
        <dbReference type="ChEBI" id="CHEBI:59789"/>
    </ligand>
</feature>
<evidence type="ECO:0000256" key="9">
    <source>
        <dbReference type="ARBA" id="ARBA00049302"/>
    </source>
</evidence>
<name>A0A150WF22_BDEBC</name>
<comment type="catalytic activity">
    <reaction evidence="9">
        <text>a cytidine in rRNA + S-adenosyl-L-methionine = a 5-methylcytidine in rRNA + S-adenosyl-L-homocysteine + H(+)</text>
        <dbReference type="Rhea" id="RHEA:61484"/>
        <dbReference type="Rhea" id="RHEA-COMP:15836"/>
        <dbReference type="Rhea" id="RHEA-COMP:15837"/>
        <dbReference type="ChEBI" id="CHEBI:15378"/>
        <dbReference type="ChEBI" id="CHEBI:57856"/>
        <dbReference type="ChEBI" id="CHEBI:59789"/>
        <dbReference type="ChEBI" id="CHEBI:74483"/>
        <dbReference type="ChEBI" id="CHEBI:82748"/>
    </reaction>
</comment>
<keyword evidence="2" id="KW-0698">rRNA processing</keyword>
<feature type="active site" description="Nucleophile" evidence="10">
    <location>
        <position position="235"/>
    </location>
</feature>
<comment type="caution">
    <text evidence="12">The sequence shown here is derived from an EMBL/GenBank/DDBJ whole genome shotgun (WGS) entry which is preliminary data.</text>
</comment>
<dbReference type="GO" id="GO:0003723">
    <property type="term" value="F:RNA binding"/>
    <property type="evidence" value="ECO:0007669"/>
    <property type="project" value="UniProtKB-UniRule"/>
</dbReference>
<evidence type="ECO:0000256" key="3">
    <source>
        <dbReference type="ARBA" id="ARBA00022603"/>
    </source>
</evidence>
<dbReference type="EMBL" id="LUKE01000006">
    <property type="protein sequence ID" value="KYG61717.1"/>
    <property type="molecule type" value="Genomic_DNA"/>
</dbReference>
<dbReference type="Pfam" id="PF01189">
    <property type="entry name" value="Methyltr_RsmB-F"/>
    <property type="match status" value="1"/>
</dbReference>
<proteinExistence type="inferred from homology"/>
<accession>A0A150WF22</accession>
<dbReference type="PROSITE" id="PS01153">
    <property type="entry name" value="NOL1_NOP2_SUN"/>
    <property type="match status" value="1"/>
</dbReference>
<dbReference type="Proteomes" id="UP000075320">
    <property type="component" value="Unassembled WGS sequence"/>
</dbReference>
<protein>
    <recommendedName>
        <fullName evidence="8">NOL1/NOP2/Sun domain family member 4</fullName>
    </recommendedName>
</protein>
<dbReference type="GO" id="GO:0008173">
    <property type="term" value="F:RNA methyltransferase activity"/>
    <property type="evidence" value="ECO:0007669"/>
    <property type="project" value="InterPro"/>
</dbReference>